<organism evidence="1 2">
    <name type="scientific">Nepenthes gracilis</name>
    <name type="common">Slender pitcher plant</name>
    <dbReference type="NCBI Taxonomy" id="150966"/>
    <lineage>
        <taxon>Eukaryota</taxon>
        <taxon>Viridiplantae</taxon>
        <taxon>Streptophyta</taxon>
        <taxon>Embryophyta</taxon>
        <taxon>Tracheophyta</taxon>
        <taxon>Spermatophyta</taxon>
        <taxon>Magnoliopsida</taxon>
        <taxon>eudicotyledons</taxon>
        <taxon>Gunneridae</taxon>
        <taxon>Pentapetalae</taxon>
        <taxon>Caryophyllales</taxon>
        <taxon>Nepenthaceae</taxon>
        <taxon>Nepenthes</taxon>
    </lineage>
</organism>
<name>A0AAD3S7R9_NEPGR</name>
<gene>
    <name evidence="1" type="ORF">Nepgr_007818</name>
</gene>
<keyword evidence="2" id="KW-1185">Reference proteome</keyword>
<accession>A0AAD3S7R9</accession>
<comment type="caution">
    <text evidence="1">The sequence shown here is derived from an EMBL/GenBank/DDBJ whole genome shotgun (WGS) entry which is preliminary data.</text>
</comment>
<dbReference type="AlphaFoldDB" id="A0AAD3S7R9"/>
<dbReference type="Proteomes" id="UP001279734">
    <property type="component" value="Unassembled WGS sequence"/>
</dbReference>
<protein>
    <submittedName>
        <fullName evidence="1">Uncharacterized protein</fullName>
    </submittedName>
</protein>
<evidence type="ECO:0000313" key="1">
    <source>
        <dbReference type="EMBL" id="GMH05978.1"/>
    </source>
</evidence>
<proteinExistence type="predicted"/>
<evidence type="ECO:0000313" key="2">
    <source>
        <dbReference type="Proteomes" id="UP001279734"/>
    </source>
</evidence>
<dbReference type="EMBL" id="BSYO01000006">
    <property type="protein sequence ID" value="GMH05978.1"/>
    <property type="molecule type" value="Genomic_DNA"/>
</dbReference>
<reference evidence="1" key="1">
    <citation type="submission" date="2023-05" db="EMBL/GenBank/DDBJ databases">
        <title>Nepenthes gracilis genome sequencing.</title>
        <authorList>
            <person name="Fukushima K."/>
        </authorList>
    </citation>
    <scope>NUCLEOTIDE SEQUENCE</scope>
    <source>
        <strain evidence="1">SING2019-196</strain>
    </source>
</reference>
<sequence>MLVCFCHQLVELRDSVWMLALPLAAKSGFFTVCAIVDLQQIAFCCLILKSKCIVVDRRSGRPLAALFLKASYGCLCGNNFSRDVSRLLVVELLCHTTNTGMVQSCSLAADGVLIFPWDECAGAGFLACFNLLSSLQLVHLEPWADYSCPSLLFDPSIAAVWRRVGTMLLKIWLKFSVGYPAV</sequence>